<dbReference type="InterPro" id="IPR007173">
    <property type="entry name" value="ALO_C"/>
</dbReference>
<dbReference type="InterPro" id="IPR010031">
    <property type="entry name" value="FAD_lactone_oxidase-like"/>
</dbReference>
<dbReference type="EMBL" id="CAKKNE010000004">
    <property type="protein sequence ID" value="CAH0374246.1"/>
    <property type="molecule type" value="Genomic_DNA"/>
</dbReference>
<dbReference type="GO" id="GO:0003885">
    <property type="term" value="F:D-arabinono-1,4-lactone oxidase activity"/>
    <property type="evidence" value="ECO:0007669"/>
    <property type="project" value="InterPro"/>
</dbReference>
<dbReference type="Gene3D" id="1.10.45.10">
    <property type="entry name" value="Vanillyl-alcohol Oxidase, Chain A, domain 4"/>
    <property type="match status" value="1"/>
</dbReference>
<keyword evidence="5" id="KW-1185">Reference proteome</keyword>
<feature type="signal peptide" evidence="2">
    <location>
        <begin position="1"/>
        <end position="15"/>
    </location>
</feature>
<evidence type="ECO:0000259" key="3">
    <source>
        <dbReference type="PROSITE" id="PS51387"/>
    </source>
</evidence>
<dbReference type="Pfam" id="PF04030">
    <property type="entry name" value="ALO"/>
    <property type="match status" value="1"/>
</dbReference>
<evidence type="ECO:0000256" key="1">
    <source>
        <dbReference type="ARBA" id="ARBA00023002"/>
    </source>
</evidence>
<evidence type="ECO:0000313" key="4">
    <source>
        <dbReference type="EMBL" id="CAH0374246.1"/>
    </source>
</evidence>
<evidence type="ECO:0000313" key="5">
    <source>
        <dbReference type="Proteomes" id="UP000789595"/>
    </source>
</evidence>
<dbReference type="InterPro" id="IPR016167">
    <property type="entry name" value="FAD-bd_PCMH_sub1"/>
</dbReference>
<dbReference type="PIRSF" id="PIRSF000136">
    <property type="entry name" value="LGO_GLO"/>
    <property type="match status" value="1"/>
</dbReference>
<dbReference type="Gene3D" id="3.30.465.10">
    <property type="match status" value="1"/>
</dbReference>
<dbReference type="Gene3D" id="3.30.70.2520">
    <property type="match status" value="1"/>
</dbReference>
<dbReference type="AlphaFoldDB" id="A0A8J2X4H2"/>
<dbReference type="Proteomes" id="UP000789595">
    <property type="component" value="Unassembled WGS sequence"/>
</dbReference>
<dbReference type="InterPro" id="IPR016169">
    <property type="entry name" value="FAD-bd_PCMH_sub2"/>
</dbReference>
<dbReference type="InterPro" id="IPR036318">
    <property type="entry name" value="FAD-bd_PCMH-like_sf"/>
</dbReference>
<dbReference type="PROSITE" id="PS51387">
    <property type="entry name" value="FAD_PCMH"/>
    <property type="match status" value="1"/>
</dbReference>
<name>A0A8J2X4H2_9STRA</name>
<organism evidence="4 5">
    <name type="scientific">Pelagomonas calceolata</name>
    <dbReference type="NCBI Taxonomy" id="35677"/>
    <lineage>
        <taxon>Eukaryota</taxon>
        <taxon>Sar</taxon>
        <taxon>Stramenopiles</taxon>
        <taxon>Ochrophyta</taxon>
        <taxon>Pelagophyceae</taxon>
        <taxon>Pelagomonadales</taxon>
        <taxon>Pelagomonadaceae</taxon>
        <taxon>Pelagomonas</taxon>
    </lineage>
</organism>
<dbReference type="SUPFAM" id="SSF56176">
    <property type="entry name" value="FAD-binding/transporter-associated domain-like"/>
    <property type="match status" value="1"/>
</dbReference>
<evidence type="ECO:0000256" key="2">
    <source>
        <dbReference type="SAM" id="SignalP"/>
    </source>
</evidence>
<dbReference type="GO" id="GO:0071949">
    <property type="term" value="F:FAD binding"/>
    <property type="evidence" value="ECO:0007669"/>
    <property type="project" value="InterPro"/>
</dbReference>
<keyword evidence="2" id="KW-0732">Signal</keyword>
<protein>
    <recommendedName>
        <fullName evidence="3">FAD-binding PCMH-type domain-containing protein</fullName>
    </recommendedName>
</protein>
<comment type="caution">
    <text evidence="4">The sequence shown here is derived from an EMBL/GenBank/DDBJ whole genome shotgun (WGS) entry which is preliminary data.</text>
</comment>
<dbReference type="PANTHER" id="PTHR43762">
    <property type="entry name" value="L-GULONOLACTONE OXIDASE"/>
    <property type="match status" value="1"/>
</dbReference>
<dbReference type="GO" id="GO:0016020">
    <property type="term" value="C:membrane"/>
    <property type="evidence" value="ECO:0007669"/>
    <property type="project" value="InterPro"/>
</dbReference>
<dbReference type="OrthoDB" id="73644at2759"/>
<dbReference type="InterPro" id="IPR016171">
    <property type="entry name" value="Vanillyl_alc_oxidase_C-sub2"/>
</dbReference>
<dbReference type="Gene3D" id="3.30.43.10">
    <property type="entry name" value="Uridine Diphospho-n-acetylenolpyruvylglucosamine Reductase, domain 2"/>
    <property type="match status" value="1"/>
</dbReference>
<proteinExistence type="predicted"/>
<dbReference type="Pfam" id="PF01565">
    <property type="entry name" value="FAD_binding_4"/>
    <property type="match status" value="1"/>
</dbReference>
<keyword evidence="1" id="KW-0560">Oxidoreductase</keyword>
<gene>
    <name evidence="4" type="ORF">PECAL_4P15180</name>
</gene>
<feature type="domain" description="FAD-binding PCMH-type" evidence="3">
    <location>
        <begin position="43"/>
        <end position="214"/>
    </location>
</feature>
<sequence length="481" mass="52094">MIALILLCTATRALALQPSDAAWVQRGTPGYEKLLEKNWVGNVEFGSAKAIVPASLEELESAVRGARAPVRVVGRGHSFTPVAECAGGTLLSLARLNRVLDFRAPMADRLGSITIEGGCTYTEVIQHLGERGALRNLPSCPQFTVAGAIATGTHGSGIHIQNLAADVSMLEFMLPNGTTVSYDRERTPELIEGVRVHLGCLGVVTKLTLDVVPYFEVAAYRYDDVPLETAIESLPDVFKTCDSLSIWTSGFGTGPGAGLAWMTYRHFHPHWSSHAVPKHVPPAFGTPQLAKMERYLTDPADPKFFSPTTRGPWSTTLALTIDDELEETSMKALDLQSEFFVPLEHAQDAVRAVAEVASGWSFSSPHSSVGTPVKGIVDAFEFRCVKGDGSWISPHPVDSLGVHTSFNADPALLEEAKDAVAAIEAALRPFGVRAHWGKLSSAAAHQIETSKLERFRALCDAHDPDGVFRNEHVRRVLWGKD</sequence>
<feature type="chain" id="PRO_5035320469" description="FAD-binding PCMH-type domain-containing protein" evidence="2">
    <location>
        <begin position="16"/>
        <end position="481"/>
    </location>
</feature>
<dbReference type="PANTHER" id="PTHR43762:SF1">
    <property type="entry name" value="D-ARABINONO-1,4-LACTONE OXIDASE"/>
    <property type="match status" value="1"/>
</dbReference>
<accession>A0A8J2X4H2</accession>
<reference evidence="4" key="1">
    <citation type="submission" date="2021-11" db="EMBL/GenBank/DDBJ databases">
        <authorList>
            <consortium name="Genoscope - CEA"/>
            <person name="William W."/>
        </authorList>
    </citation>
    <scope>NUCLEOTIDE SEQUENCE</scope>
</reference>
<dbReference type="InterPro" id="IPR016166">
    <property type="entry name" value="FAD-bd_PCMH"/>
</dbReference>
<dbReference type="InterPro" id="IPR006094">
    <property type="entry name" value="Oxid_FAD_bind_N"/>
</dbReference>
<dbReference type="GO" id="GO:0080049">
    <property type="term" value="F:L-gulono-1,4-lactone dehydrogenase activity"/>
    <property type="evidence" value="ECO:0007669"/>
    <property type="project" value="TreeGrafter"/>
</dbReference>